<reference evidence="3 4" key="1">
    <citation type="submission" date="2019-06" db="EMBL/GenBank/DDBJ databases">
        <authorList>
            <person name="Lee I."/>
            <person name="Jang G.I."/>
            <person name="Hwang C.Y."/>
        </authorList>
    </citation>
    <scope>NUCLEOTIDE SEQUENCE [LARGE SCALE GENOMIC DNA]</scope>
    <source>
        <strain evidence="3 4">PAMC 28131</strain>
    </source>
</reference>
<dbReference type="RefSeq" id="WP_140928937.1">
    <property type="nucleotide sequence ID" value="NZ_VFSU01000030.1"/>
</dbReference>
<gene>
    <name evidence="3" type="ORF">FJQ54_13485</name>
</gene>
<dbReference type="SUPFAM" id="SSF56801">
    <property type="entry name" value="Acetyl-CoA synthetase-like"/>
    <property type="match status" value="1"/>
</dbReference>
<dbReference type="EMBL" id="VFSU01000030">
    <property type="protein sequence ID" value="TPE59490.1"/>
    <property type="molecule type" value="Genomic_DNA"/>
</dbReference>
<evidence type="ECO:0000313" key="4">
    <source>
        <dbReference type="Proteomes" id="UP000319897"/>
    </source>
</evidence>
<dbReference type="PROSITE" id="PS00455">
    <property type="entry name" value="AMP_BINDING"/>
    <property type="match status" value="1"/>
</dbReference>
<dbReference type="InterPro" id="IPR042099">
    <property type="entry name" value="ANL_N_sf"/>
</dbReference>
<organism evidence="3 4">
    <name type="scientific">Sandaracinobacter neustonicus</name>
    <dbReference type="NCBI Taxonomy" id="1715348"/>
    <lineage>
        <taxon>Bacteria</taxon>
        <taxon>Pseudomonadati</taxon>
        <taxon>Pseudomonadota</taxon>
        <taxon>Alphaproteobacteria</taxon>
        <taxon>Sphingomonadales</taxon>
        <taxon>Sphingosinicellaceae</taxon>
        <taxon>Sandaracinobacter</taxon>
    </lineage>
</organism>
<evidence type="ECO:0000259" key="1">
    <source>
        <dbReference type="Pfam" id="PF00501"/>
    </source>
</evidence>
<dbReference type="PANTHER" id="PTHR24096">
    <property type="entry name" value="LONG-CHAIN-FATTY-ACID--COA LIGASE"/>
    <property type="match status" value="1"/>
</dbReference>
<dbReference type="InterPro" id="IPR000873">
    <property type="entry name" value="AMP-dep_synth/lig_dom"/>
</dbReference>
<feature type="domain" description="AMP-binding enzyme C-terminal" evidence="2">
    <location>
        <begin position="409"/>
        <end position="480"/>
    </location>
</feature>
<dbReference type="Gene3D" id="3.30.300.30">
    <property type="match status" value="1"/>
</dbReference>
<sequence>MADLLRGHAAAKPDAPAITVEGNTLSWAQLVARAGRVAATLQREGVPVGGSIAIISYTNTDYVALYLGALLAGVAVAPMPPSATPEQLQAMVGDSGAPLLFLDAANAQALAHIEFPAREIRIEALDDWLEASPAEPLDIPHDQLRKLPFNIIYSSGTTGVPKGIMHSWDMRWHHLAGGAAAGYNRDSVTLLGTPLYSNTTLASALPALAWGGHLVMMPKFDARRFVELAQQVRATHSMLVPVQYRRIMDLPDFDSFDLSSYQLKFCTSAPFPADLKADVLKRWPGGLVEYWSMTEGGGGTVLVAHAHPDKLHTVGQPFPNSELRIVLEDGSEAATGEIGEIVGWSEATMMGYANRPEATLATQWQHPDGRIFIRTGDLARRDADGFVELMGRAKDMIISGGFNIYPIDIEQVLAEHPAVKDVAVVAIPSRAWGESPVAFVVAPGADPEELRTFTNARVGKVQRLAAVQLADELPRSAIGKILKRELRDQWQGDIP</sequence>
<proteinExistence type="predicted"/>
<keyword evidence="3" id="KW-0436">Ligase</keyword>
<feature type="domain" description="AMP-dependent synthetase/ligase" evidence="1">
    <location>
        <begin position="8"/>
        <end position="352"/>
    </location>
</feature>
<accession>A0A501XG30</accession>
<dbReference type="AlphaFoldDB" id="A0A501XG30"/>
<dbReference type="InterPro" id="IPR025110">
    <property type="entry name" value="AMP-bd_C"/>
</dbReference>
<dbReference type="PANTHER" id="PTHR24096:SF267">
    <property type="entry name" value="MALONATE--COA LIGASE ACSF3, MITOCHONDRIAL"/>
    <property type="match status" value="1"/>
</dbReference>
<dbReference type="OrthoDB" id="9803968at2"/>
<keyword evidence="4" id="KW-1185">Reference proteome</keyword>
<comment type="caution">
    <text evidence="3">The sequence shown here is derived from an EMBL/GenBank/DDBJ whole genome shotgun (WGS) entry which is preliminary data.</text>
</comment>
<evidence type="ECO:0000313" key="3">
    <source>
        <dbReference type="EMBL" id="TPE59490.1"/>
    </source>
</evidence>
<dbReference type="InterPro" id="IPR045851">
    <property type="entry name" value="AMP-bd_C_sf"/>
</dbReference>
<dbReference type="Gene3D" id="3.40.50.12780">
    <property type="entry name" value="N-terminal domain of ligase-like"/>
    <property type="match status" value="1"/>
</dbReference>
<dbReference type="GO" id="GO:0016405">
    <property type="term" value="F:CoA-ligase activity"/>
    <property type="evidence" value="ECO:0007669"/>
    <property type="project" value="TreeGrafter"/>
</dbReference>
<protein>
    <submittedName>
        <fullName evidence="3">Acyl--CoA ligase</fullName>
    </submittedName>
</protein>
<dbReference type="InterPro" id="IPR020845">
    <property type="entry name" value="AMP-binding_CS"/>
</dbReference>
<dbReference type="Proteomes" id="UP000319897">
    <property type="component" value="Unassembled WGS sequence"/>
</dbReference>
<dbReference type="Pfam" id="PF00501">
    <property type="entry name" value="AMP-binding"/>
    <property type="match status" value="1"/>
</dbReference>
<evidence type="ECO:0000259" key="2">
    <source>
        <dbReference type="Pfam" id="PF13193"/>
    </source>
</evidence>
<name>A0A501XG30_9SPHN</name>
<dbReference type="Pfam" id="PF13193">
    <property type="entry name" value="AMP-binding_C"/>
    <property type="match status" value="1"/>
</dbReference>